<dbReference type="EMBL" id="CP136137">
    <property type="protein sequence ID" value="WYY06148.1"/>
    <property type="molecule type" value="Genomic_DNA"/>
</dbReference>
<dbReference type="RefSeq" id="WP_066161897.1">
    <property type="nucleotide sequence ID" value="NZ_CP136137.1"/>
</dbReference>
<protein>
    <submittedName>
        <fullName evidence="2">SMI1/KNR4 family protein</fullName>
    </submittedName>
</protein>
<evidence type="ECO:0000313" key="3">
    <source>
        <dbReference type="Proteomes" id="UP001479933"/>
    </source>
</evidence>
<dbReference type="Gene3D" id="3.40.1580.10">
    <property type="entry name" value="SMI1/KNR4-like"/>
    <property type="match status" value="1"/>
</dbReference>
<feature type="domain" description="Knr4/Smi1-like" evidence="1">
    <location>
        <begin position="4"/>
        <end position="112"/>
    </location>
</feature>
<name>A0ABZ2TXF1_9ACTN</name>
<evidence type="ECO:0000313" key="2">
    <source>
        <dbReference type="EMBL" id="WYY06148.1"/>
    </source>
</evidence>
<dbReference type="InterPro" id="IPR018958">
    <property type="entry name" value="Knr4/Smi1-like_dom"/>
</dbReference>
<accession>A0ABZ2TXF1</accession>
<sequence>MAFPVSEDRIRIAEEKLGRQLPSVLRERLMADNGGEVEDDRRDGWILHPVRDDTDRKRLTRTANDIVRETESAREQADFPSGAVAIAEDGTGDALILLPGSDEIYIWSHEGEPLVQTVLTMHP</sequence>
<dbReference type="InterPro" id="IPR037883">
    <property type="entry name" value="Knr4/Smi1-like_sf"/>
</dbReference>
<dbReference type="SUPFAM" id="SSF160631">
    <property type="entry name" value="SMI1/KNR4-like"/>
    <property type="match status" value="1"/>
</dbReference>
<dbReference type="Pfam" id="PF09346">
    <property type="entry name" value="SMI1_KNR4"/>
    <property type="match status" value="1"/>
</dbReference>
<reference evidence="2 3" key="1">
    <citation type="journal article" date="2023" name="Virus Evol.">
        <title>Computational host range prediction-The good, the bad, and the ugly.</title>
        <authorList>
            <person name="Howell A.A."/>
            <person name="Versoza C.J."/>
            <person name="Pfeifer S.P."/>
        </authorList>
    </citation>
    <scope>NUCLEOTIDE SEQUENCE [LARGE SCALE GENOMIC DNA]</scope>
    <source>
        <strain evidence="2 3">1610/1b</strain>
    </source>
</reference>
<proteinExistence type="predicted"/>
<gene>
    <name evidence="2" type="ORF">RVF87_13820</name>
</gene>
<evidence type="ECO:0000259" key="1">
    <source>
        <dbReference type="Pfam" id="PF09346"/>
    </source>
</evidence>
<dbReference type="Proteomes" id="UP001479933">
    <property type="component" value="Chromosome"/>
</dbReference>
<keyword evidence="3" id="KW-1185">Reference proteome</keyword>
<organism evidence="2 3">
    <name type="scientific">Gordonia hydrophobica</name>
    <dbReference type="NCBI Taxonomy" id="40516"/>
    <lineage>
        <taxon>Bacteria</taxon>
        <taxon>Bacillati</taxon>
        <taxon>Actinomycetota</taxon>
        <taxon>Actinomycetes</taxon>
        <taxon>Mycobacteriales</taxon>
        <taxon>Gordoniaceae</taxon>
        <taxon>Gordonia</taxon>
    </lineage>
</organism>